<evidence type="ECO:0000256" key="7">
    <source>
        <dbReference type="ARBA" id="ARBA00023180"/>
    </source>
</evidence>
<evidence type="ECO:0000256" key="4">
    <source>
        <dbReference type="ARBA" id="ARBA00022989"/>
    </source>
</evidence>
<dbReference type="GO" id="GO:0015269">
    <property type="term" value="F:calcium-activated potassium channel activity"/>
    <property type="evidence" value="ECO:0007669"/>
    <property type="project" value="InterPro"/>
</dbReference>
<evidence type="ECO:0000313" key="11">
    <source>
        <dbReference type="Proteomes" id="UP000007875"/>
    </source>
</evidence>
<keyword evidence="4 9" id="KW-1133">Transmembrane helix</keyword>
<proteinExistence type="predicted"/>
<evidence type="ECO:0000256" key="6">
    <source>
        <dbReference type="ARBA" id="ARBA00023136"/>
    </source>
</evidence>
<reference evidence="10" key="2">
    <citation type="submission" date="2025-08" db="UniProtKB">
        <authorList>
            <consortium name="Ensembl"/>
        </authorList>
    </citation>
    <scope>IDENTIFICATION</scope>
</reference>
<keyword evidence="2" id="KW-0813">Transport</keyword>
<keyword evidence="5" id="KW-0406">Ion transport</keyword>
<evidence type="ECO:0000256" key="2">
    <source>
        <dbReference type="ARBA" id="ARBA00022448"/>
    </source>
</evidence>
<dbReference type="InterPro" id="IPR003930">
    <property type="entry name" value="K_chnl_Ca-activ_BK_bsu"/>
</dbReference>
<dbReference type="PANTHER" id="PTHR10258:SF12">
    <property type="match status" value="1"/>
</dbReference>
<reference evidence="10" key="3">
    <citation type="submission" date="2025-09" db="UniProtKB">
        <authorList>
            <consortium name="Ensembl"/>
        </authorList>
    </citation>
    <scope>IDENTIFICATION</scope>
</reference>
<feature type="transmembrane region" description="Helical" evidence="9">
    <location>
        <begin position="21"/>
        <end position="46"/>
    </location>
</feature>
<dbReference type="AlphaFoldDB" id="H2ZP29"/>
<keyword evidence="3 9" id="KW-0812">Transmembrane</keyword>
<evidence type="ECO:0000256" key="3">
    <source>
        <dbReference type="ARBA" id="ARBA00022692"/>
    </source>
</evidence>
<evidence type="ECO:0000256" key="9">
    <source>
        <dbReference type="SAM" id="Phobius"/>
    </source>
</evidence>
<keyword evidence="7" id="KW-0325">Glycoprotein</keyword>
<dbReference type="GeneTree" id="ENSGT00970000198067"/>
<accession>H2ZP29</accession>
<dbReference type="InParanoid" id="H2ZP29"/>
<dbReference type="HOGENOM" id="CLU_1942784_0_0_1"/>
<dbReference type="GO" id="GO:0015459">
    <property type="term" value="F:potassium channel regulator activity"/>
    <property type="evidence" value="ECO:0007669"/>
    <property type="project" value="TreeGrafter"/>
</dbReference>
<evidence type="ECO:0000256" key="5">
    <source>
        <dbReference type="ARBA" id="ARBA00023065"/>
    </source>
</evidence>
<keyword evidence="11" id="KW-1185">Reference proteome</keyword>
<dbReference type="GO" id="GO:0005513">
    <property type="term" value="P:detection of calcium ion"/>
    <property type="evidence" value="ECO:0007669"/>
    <property type="project" value="TreeGrafter"/>
</dbReference>
<keyword evidence="8" id="KW-0407">Ion channel</keyword>
<evidence type="ECO:0000256" key="8">
    <source>
        <dbReference type="ARBA" id="ARBA00023303"/>
    </source>
</evidence>
<name>H2ZP29_CIOSA</name>
<sequence>MESLSGNLCHSRRQREKLFDFLRLFLLFGSPVVLSLILFLILVVIYNLRPFILGRGFTQTTCYVRGSEILNVTASCSAGTDLFQPCAQINVEYPTGGGFTTRGVLLENEQAMVNCNPCSYTFGKYGLYHQ</sequence>
<dbReference type="GO" id="GO:0008076">
    <property type="term" value="C:voltage-gated potassium channel complex"/>
    <property type="evidence" value="ECO:0007669"/>
    <property type="project" value="TreeGrafter"/>
</dbReference>
<evidence type="ECO:0000256" key="1">
    <source>
        <dbReference type="ARBA" id="ARBA00004141"/>
    </source>
</evidence>
<dbReference type="PANTHER" id="PTHR10258">
    <property type="entry name" value="CALCIUM-ACTIVATED POTASSIUM CHANNEL SUBUNIT BETA"/>
    <property type="match status" value="1"/>
</dbReference>
<comment type="subcellular location">
    <subcellularLocation>
        <location evidence="1">Membrane</location>
        <topology evidence="1">Multi-pass membrane protein</topology>
    </subcellularLocation>
</comment>
<protein>
    <submittedName>
        <fullName evidence="10">Uncharacterized protein</fullName>
    </submittedName>
</protein>
<keyword evidence="6 9" id="KW-0472">Membrane</keyword>
<dbReference type="Proteomes" id="UP000007875">
    <property type="component" value="Unassembled WGS sequence"/>
</dbReference>
<evidence type="ECO:0000313" key="10">
    <source>
        <dbReference type="Ensembl" id="ENSCSAVP00000019345.1"/>
    </source>
</evidence>
<dbReference type="Ensembl" id="ENSCSAVT00000019553.1">
    <property type="protein sequence ID" value="ENSCSAVP00000019345.1"/>
    <property type="gene ID" value="ENSCSAVG00000011356.1"/>
</dbReference>
<dbReference type="eggNOG" id="ENOG502SUI2">
    <property type="taxonomic scope" value="Eukaryota"/>
</dbReference>
<organism evidence="10 11">
    <name type="scientific">Ciona savignyi</name>
    <name type="common">Pacific transparent sea squirt</name>
    <dbReference type="NCBI Taxonomy" id="51511"/>
    <lineage>
        <taxon>Eukaryota</taxon>
        <taxon>Metazoa</taxon>
        <taxon>Chordata</taxon>
        <taxon>Tunicata</taxon>
        <taxon>Ascidiacea</taxon>
        <taxon>Phlebobranchia</taxon>
        <taxon>Cionidae</taxon>
        <taxon>Ciona</taxon>
    </lineage>
</organism>
<reference evidence="11" key="1">
    <citation type="submission" date="2003-08" db="EMBL/GenBank/DDBJ databases">
        <authorList>
            <person name="Birren B."/>
            <person name="Nusbaum C."/>
            <person name="Abebe A."/>
            <person name="Abouelleil A."/>
            <person name="Adekoya E."/>
            <person name="Ait-zahra M."/>
            <person name="Allen N."/>
            <person name="Allen T."/>
            <person name="An P."/>
            <person name="Anderson M."/>
            <person name="Anderson S."/>
            <person name="Arachchi H."/>
            <person name="Armbruster J."/>
            <person name="Bachantsang P."/>
            <person name="Baldwin J."/>
            <person name="Barry A."/>
            <person name="Bayul T."/>
            <person name="Blitshsteyn B."/>
            <person name="Bloom T."/>
            <person name="Blye J."/>
            <person name="Boguslavskiy L."/>
            <person name="Borowsky M."/>
            <person name="Boukhgalter B."/>
            <person name="Brunache A."/>
            <person name="Butler J."/>
            <person name="Calixte N."/>
            <person name="Calvo S."/>
            <person name="Camarata J."/>
            <person name="Campo K."/>
            <person name="Chang J."/>
            <person name="Cheshatsang Y."/>
            <person name="Citroen M."/>
            <person name="Collymore A."/>
            <person name="Considine T."/>
            <person name="Cook A."/>
            <person name="Cooke P."/>
            <person name="Corum B."/>
            <person name="Cuomo C."/>
            <person name="David R."/>
            <person name="Dawoe T."/>
            <person name="Degray S."/>
            <person name="Dodge S."/>
            <person name="Dooley K."/>
            <person name="Dorje P."/>
            <person name="Dorjee K."/>
            <person name="Dorris L."/>
            <person name="Duffey N."/>
            <person name="Dupes A."/>
            <person name="Elkins T."/>
            <person name="Engels R."/>
            <person name="Erickson J."/>
            <person name="Farina A."/>
            <person name="Faro S."/>
            <person name="Ferreira P."/>
            <person name="Fischer H."/>
            <person name="Fitzgerald M."/>
            <person name="Foley K."/>
            <person name="Gage D."/>
            <person name="Galagan J."/>
            <person name="Gearin G."/>
            <person name="Gnerre S."/>
            <person name="Gnirke A."/>
            <person name="Goyette A."/>
            <person name="Graham J."/>
            <person name="Grandbois E."/>
            <person name="Gyaltsen K."/>
            <person name="Hafez N."/>
            <person name="Hagopian D."/>
            <person name="Hagos B."/>
            <person name="Hall J."/>
            <person name="Hatcher B."/>
            <person name="Heller A."/>
            <person name="Higgins H."/>
            <person name="Honan T."/>
            <person name="Horn A."/>
            <person name="Houde N."/>
            <person name="Hughes L."/>
            <person name="Hulme W."/>
            <person name="Husby E."/>
            <person name="Iliev I."/>
            <person name="Jaffe D."/>
            <person name="Jones C."/>
            <person name="Kamal M."/>
            <person name="Kamat A."/>
            <person name="Kamvysselis M."/>
            <person name="Karlsson E."/>
            <person name="Kells C."/>
            <person name="Kieu A."/>
            <person name="Kisner P."/>
            <person name="Kodira C."/>
            <person name="Kulbokas E."/>
            <person name="Labutti K."/>
            <person name="Lama D."/>
            <person name="Landers T."/>
            <person name="Leger J."/>
            <person name="Levine S."/>
            <person name="Lewis D."/>
            <person name="Lewis T."/>
            <person name="Lindblad-toh K."/>
            <person name="Liu X."/>
            <person name="Lokyitsang T."/>
            <person name="Lokyitsang Y."/>
            <person name="Lucien O."/>
            <person name="Lui A."/>
            <person name="Ma L.J."/>
            <person name="Mabbitt R."/>
            <person name="Macdonald J."/>
            <person name="Maclean C."/>
            <person name="Major J."/>
            <person name="Manning J."/>
            <person name="Marabella R."/>
            <person name="Maru K."/>
            <person name="Matthews C."/>
            <person name="Mauceli E."/>
            <person name="Mccarthy M."/>
            <person name="Mcdonough S."/>
            <person name="Mcghee T."/>
            <person name="Meldrim J."/>
            <person name="Meneus L."/>
            <person name="Mesirov J."/>
            <person name="Mihalev A."/>
            <person name="Mihova T."/>
            <person name="Mikkelsen T."/>
            <person name="Mlenga V."/>
            <person name="Moru K."/>
            <person name="Mozes J."/>
            <person name="Mulrain L."/>
            <person name="Munson G."/>
            <person name="Naylor J."/>
            <person name="Newes C."/>
            <person name="Nguyen C."/>
            <person name="Nguyen N."/>
            <person name="Nguyen T."/>
            <person name="Nicol R."/>
            <person name="Nielsen C."/>
            <person name="Nizzari M."/>
            <person name="Norbu C."/>
            <person name="Norbu N."/>
            <person name="O'donnell P."/>
            <person name="Okoawo O."/>
            <person name="O'leary S."/>
            <person name="Omotosho B."/>
            <person name="O'neill K."/>
            <person name="Osman S."/>
            <person name="Parker S."/>
            <person name="Perrin D."/>
            <person name="Phunkhang P."/>
            <person name="Piqani B."/>
            <person name="Purcell S."/>
            <person name="Rachupka T."/>
            <person name="Ramasamy U."/>
            <person name="Rameau R."/>
            <person name="Ray V."/>
            <person name="Raymond C."/>
            <person name="Retta R."/>
            <person name="Richardson S."/>
            <person name="Rise C."/>
            <person name="Rodriguez J."/>
            <person name="Rogers J."/>
            <person name="Rogov P."/>
            <person name="Rutman M."/>
            <person name="Schupbach R."/>
            <person name="Seaman C."/>
            <person name="Settipalli S."/>
            <person name="Sharpe T."/>
            <person name="Sheridan J."/>
            <person name="Sherpa N."/>
            <person name="Shi J."/>
            <person name="Smirnov S."/>
            <person name="Smith C."/>
            <person name="Sougnez C."/>
            <person name="Spencer B."/>
            <person name="Stalker J."/>
            <person name="Stange-thomann N."/>
            <person name="Stavropoulos S."/>
            <person name="Stetson K."/>
            <person name="Stone C."/>
            <person name="Stone S."/>
            <person name="Stubbs M."/>
            <person name="Talamas J."/>
            <person name="Tchuinga P."/>
            <person name="Tenzing P."/>
            <person name="Tesfaye S."/>
            <person name="Theodore J."/>
            <person name="Thoulutsang Y."/>
            <person name="Topham K."/>
            <person name="Towey S."/>
            <person name="Tsamla T."/>
            <person name="Tsomo N."/>
            <person name="Vallee D."/>
            <person name="Vassiliev H."/>
            <person name="Venkataraman V."/>
            <person name="Vinson J."/>
            <person name="Vo A."/>
            <person name="Wade C."/>
            <person name="Wang S."/>
            <person name="Wangchuk T."/>
            <person name="Wangdi T."/>
            <person name="Whittaker C."/>
            <person name="Wilkinson J."/>
            <person name="Wu Y."/>
            <person name="Wyman D."/>
            <person name="Yadav S."/>
            <person name="Yang S."/>
            <person name="Yang X."/>
            <person name="Yeager S."/>
            <person name="Yee E."/>
            <person name="Young G."/>
            <person name="Zainoun J."/>
            <person name="Zembeck L."/>
            <person name="Zimmer A."/>
            <person name="Zody M."/>
            <person name="Lander E."/>
        </authorList>
    </citation>
    <scope>NUCLEOTIDE SEQUENCE [LARGE SCALE GENOMIC DNA]</scope>
</reference>